<proteinExistence type="predicted"/>
<organism evidence="1">
    <name type="scientific">Eutreptiella gymnastica</name>
    <dbReference type="NCBI Taxonomy" id="73025"/>
    <lineage>
        <taxon>Eukaryota</taxon>
        <taxon>Discoba</taxon>
        <taxon>Euglenozoa</taxon>
        <taxon>Euglenida</taxon>
        <taxon>Spirocuta</taxon>
        <taxon>Euglenophyceae</taxon>
        <taxon>Eutreptiales</taxon>
        <taxon>Eutreptiaceae</taxon>
        <taxon>Eutreptiella</taxon>
    </lineage>
</organism>
<reference evidence="1" key="1">
    <citation type="submission" date="2021-01" db="EMBL/GenBank/DDBJ databases">
        <authorList>
            <person name="Corre E."/>
            <person name="Pelletier E."/>
            <person name="Niang G."/>
            <person name="Scheremetjew M."/>
            <person name="Finn R."/>
            <person name="Kale V."/>
            <person name="Holt S."/>
            <person name="Cochrane G."/>
            <person name="Meng A."/>
            <person name="Brown T."/>
            <person name="Cohen L."/>
        </authorList>
    </citation>
    <scope>NUCLEOTIDE SEQUENCE</scope>
    <source>
        <strain evidence="1">NIES-381</strain>
    </source>
</reference>
<gene>
    <name evidence="1" type="ORF">EGYM00392_LOCUS21045</name>
</gene>
<dbReference type="EMBL" id="HBGA01057101">
    <property type="protein sequence ID" value="CAD9009950.1"/>
    <property type="molecule type" value="Transcribed_RNA"/>
</dbReference>
<dbReference type="AlphaFoldDB" id="A0A7S1IER6"/>
<protein>
    <submittedName>
        <fullName evidence="1">Uncharacterized protein</fullName>
    </submittedName>
</protein>
<evidence type="ECO:0000313" key="1">
    <source>
        <dbReference type="EMBL" id="CAD9009950.1"/>
    </source>
</evidence>
<name>A0A7S1IER6_9EUGL</name>
<sequence length="134" mass="14888">MSVVVKPVPLSLYKSRYPKDYPDRLQGSVWTPVLYDEIVRNMNILLKDGDTSSCKNLFAMMPCGCCCVTLNRMVKRKEQCDDFVAYINARPDVHSANASLSVAPGPVQFQKGVYTLPCLYFSLGVGQRAFAAVV</sequence>
<accession>A0A7S1IER6</accession>